<feature type="compositionally biased region" description="Low complexity" evidence="1">
    <location>
        <begin position="88"/>
        <end position="113"/>
    </location>
</feature>
<dbReference type="CDD" id="cd05379">
    <property type="entry name" value="CAP_bacterial"/>
    <property type="match status" value="1"/>
</dbReference>
<feature type="region of interest" description="Disordered" evidence="1">
    <location>
        <begin position="76"/>
        <end position="113"/>
    </location>
</feature>
<evidence type="ECO:0000313" key="4">
    <source>
        <dbReference type="Proteomes" id="UP000629098"/>
    </source>
</evidence>
<evidence type="ECO:0000259" key="2">
    <source>
        <dbReference type="Pfam" id="PF00188"/>
    </source>
</evidence>
<dbReference type="Gene3D" id="3.40.33.10">
    <property type="entry name" value="CAP"/>
    <property type="match status" value="1"/>
</dbReference>
<dbReference type="AlphaFoldDB" id="A0A8J6XAB5"/>
<reference evidence="3" key="1">
    <citation type="submission" date="2020-09" db="EMBL/GenBank/DDBJ databases">
        <title>Iningainema tapete sp. nov. (Scytonemataceae, Cyanobacteria) from greenhouses in central Florida (USA) produces two types of nodularin with biosynthetic potential for microcystin-LR and anabaenopeptins.</title>
        <authorList>
            <person name="Berthold D.E."/>
            <person name="Lefler F.W."/>
            <person name="Huang I.-S."/>
            <person name="Abdulla H."/>
            <person name="Zimba P.V."/>
            <person name="Laughinghouse H.D. IV."/>
        </authorList>
    </citation>
    <scope>NUCLEOTIDE SEQUENCE</scope>
    <source>
        <strain evidence="3">BLCCT55</strain>
    </source>
</reference>
<feature type="compositionally biased region" description="Polar residues" evidence="1">
    <location>
        <begin position="43"/>
        <end position="59"/>
    </location>
</feature>
<feature type="compositionally biased region" description="Polar residues" evidence="1">
    <location>
        <begin position="78"/>
        <end position="87"/>
    </location>
</feature>
<dbReference type="EMBL" id="JACXAE010000013">
    <property type="protein sequence ID" value="MBD2771080.1"/>
    <property type="molecule type" value="Genomic_DNA"/>
</dbReference>
<feature type="domain" description="SCP" evidence="2">
    <location>
        <begin position="160"/>
        <end position="281"/>
    </location>
</feature>
<dbReference type="PANTHER" id="PTHR31157">
    <property type="entry name" value="SCP DOMAIN-CONTAINING PROTEIN"/>
    <property type="match status" value="1"/>
</dbReference>
<sequence>MAVNSVNQILTRSNNSDLQSYNSVQVLSPGLGSADPLSAPINPLNSASSSQDNVHTSSPRRLRDIFNLNLFSPKRSDTNIAGSTNTVNNSAPLSNSNNASAANTVNNSAPLSNSNNASAANIVTNSAPIEANKQVQTSNVQPIVPLSSQPAVNPLVQEVVNLTNAQRQLVGLQPLQLNFQLNNSAQAHAQDMAVRDFFDHVGSNGTGIGDRAKAAGYTYSFIGENIGAGQATAQGIVSSWMNSPGHKAQILNPNYREIGVGYYYLANDTGKVNYNHYWTVGFGKVL</sequence>
<name>A0A8J6XAB5_9CYAN</name>
<dbReference type="Pfam" id="PF00188">
    <property type="entry name" value="CAP"/>
    <property type="match status" value="1"/>
</dbReference>
<accession>A0A8J6XAB5</accession>
<gene>
    <name evidence="3" type="ORF">ICL16_02810</name>
</gene>
<dbReference type="PANTHER" id="PTHR31157:SF1">
    <property type="entry name" value="SCP DOMAIN-CONTAINING PROTEIN"/>
    <property type="match status" value="1"/>
</dbReference>
<evidence type="ECO:0000256" key="1">
    <source>
        <dbReference type="SAM" id="MobiDB-lite"/>
    </source>
</evidence>
<organism evidence="3 4">
    <name type="scientific">Iningainema tapete BLCC-T55</name>
    <dbReference type="NCBI Taxonomy" id="2748662"/>
    <lineage>
        <taxon>Bacteria</taxon>
        <taxon>Bacillati</taxon>
        <taxon>Cyanobacteriota</taxon>
        <taxon>Cyanophyceae</taxon>
        <taxon>Nostocales</taxon>
        <taxon>Scytonemataceae</taxon>
        <taxon>Iningainema tapete</taxon>
    </lineage>
</organism>
<dbReference type="InterPro" id="IPR014044">
    <property type="entry name" value="CAP_dom"/>
</dbReference>
<comment type="caution">
    <text evidence="3">The sequence shown here is derived from an EMBL/GenBank/DDBJ whole genome shotgun (WGS) entry which is preliminary data.</text>
</comment>
<proteinExistence type="predicted"/>
<dbReference type="Proteomes" id="UP000629098">
    <property type="component" value="Unassembled WGS sequence"/>
</dbReference>
<feature type="region of interest" description="Disordered" evidence="1">
    <location>
        <begin position="37"/>
        <end position="60"/>
    </location>
</feature>
<dbReference type="RefSeq" id="WP_190825374.1">
    <property type="nucleotide sequence ID" value="NZ_CAWPPI010000013.1"/>
</dbReference>
<protein>
    <submittedName>
        <fullName evidence="3">CAP domain-containing protein</fullName>
    </submittedName>
</protein>
<dbReference type="InterPro" id="IPR035940">
    <property type="entry name" value="CAP_sf"/>
</dbReference>
<evidence type="ECO:0000313" key="3">
    <source>
        <dbReference type="EMBL" id="MBD2771080.1"/>
    </source>
</evidence>
<dbReference type="SUPFAM" id="SSF55797">
    <property type="entry name" value="PR-1-like"/>
    <property type="match status" value="1"/>
</dbReference>
<keyword evidence="4" id="KW-1185">Reference proteome</keyword>